<dbReference type="GO" id="GO:0009113">
    <property type="term" value="P:purine nucleobase biosynthetic process"/>
    <property type="evidence" value="ECO:0007669"/>
    <property type="project" value="InterPro"/>
</dbReference>
<organism evidence="1 2">
    <name type="scientific">Streptomyces gardneri</name>
    <dbReference type="NCBI Taxonomy" id="66892"/>
    <lineage>
        <taxon>Bacteria</taxon>
        <taxon>Bacillati</taxon>
        <taxon>Actinomycetota</taxon>
        <taxon>Actinomycetes</taxon>
        <taxon>Kitasatosporales</taxon>
        <taxon>Streptomycetaceae</taxon>
        <taxon>Streptomyces</taxon>
    </lineage>
</organism>
<dbReference type="EMBL" id="BJMN01000028">
    <property type="protein sequence ID" value="GEB58757.1"/>
    <property type="molecule type" value="Genomic_DNA"/>
</dbReference>
<protein>
    <recommendedName>
        <fullName evidence="3">DUF2785 domain-containing protein</fullName>
    </recommendedName>
</protein>
<dbReference type="Pfam" id="PF10978">
    <property type="entry name" value="DUF2785"/>
    <property type="match status" value="1"/>
</dbReference>
<dbReference type="GO" id="GO:0004637">
    <property type="term" value="F:phosphoribosylamine-glycine ligase activity"/>
    <property type="evidence" value="ECO:0007669"/>
    <property type="project" value="InterPro"/>
</dbReference>
<evidence type="ECO:0000313" key="2">
    <source>
        <dbReference type="Proteomes" id="UP000315226"/>
    </source>
</evidence>
<dbReference type="InterPro" id="IPR020559">
    <property type="entry name" value="PRibGlycinamide_synth_CS"/>
</dbReference>
<dbReference type="InterPro" id="IPR021247">
    <property type="entry name" value="DUF2785"/>
</dbReference>
<evidence type="ECO:0008006" key="3">
    <source>
        <dbReference type="Google" id="ProtNLM"/>
    </source>
</evidence>
<keyword evidence="2" id="KW-1185">Reference proteome</keyword>
<sequence>MHIVPTVTDWNSICAADYAIPTDRDLEELTGELSRALADPDPEVRDGSAYAVLATWIERGVIDGPRRLALGDEMAARFGDPEVQARTFAPLVLDMLLAKGDFRAGWVDAFARWYPAEEDLRGHDPKLGWLHAVAHGADLLGAFGRHAEVDPARMLNLAAARLTAPTDRVWDQLEDDRLARASARVLTRTDLGELESTAWLDAVADEFGSDDIGVPVAAHLSNCLRTLRMLYVLADRGVRMDRDGEPRPLRHGEAVKARLAEVLDRIVRR</sequence>
<gene>
    <name evidence="1" type="ORF">SGA01_43620</name>
</gene>
<evidence type="ECO:0000313" key="1">
    <source>
        <dbReference type="EMBL" id="GEB58757.1"/>
    </source>
</evidence>
<accession>A0A4Y3RPP5</accession>
<dbReference type="AlphaFoldDB" id="A0A4Y3RPP5"/>
<comment type="caution">
    <text evidence="1">The sequence shown here is derived from an EMBL/GenBank/DDBJ whole genome shotgun (WGS) entry which is preliminary data.</text>
</comment>
<name>A0A4Y3RPP5_9ACTN</name>
<reference evidence="1 2" key="1">
    <citation type="submission" date="2019-06" db="EMBL/GenBank/DDBJ databases">
        <title>Whole genome shotgun sequence of Streptomyces gardneri NBRC 12865.</title>
        <authorList>
            <person name="Hosoyama A."/>
            <person name="Uohara A."/>
            <person name="Ohji S."/>
            <person name="Ichikawa N."/>
        </authorList>
    </citation>
    <scope>NUCLEOTIDE SEQUENCE [LARGE SCALE GENOMIC DNA]</scope>
    <source>
        <strain evidence="1 2">NBRC 12865</strain>
    </source>
</reference>
<dbReference type="PROSITE" id="PS00184">
    <property type="entry name" value="GARS"/>
    <property type="match status" value="1"/>
</dbReference>
<dbReference type="Proteomes" id="UP000315226">
    <property type="component" value="Unassembled WGS sequence"/>
</dbReference>
<proteinExistence type="predicted"/>